<dbReference type="PANTHER" id="PTHR43459:SF1">
    <property type="entry name" value="EG:BACN32G11.4 PROTEIN"/>
    <property type="match status" value="1"/>
</dbReference>
<dbReference type="InterPro" id="IPR029045">
    <property type="entry name" value="ClpP/crotonase-like_dom_sf"/>
</dbReference>
<dbReference type="RefSeq" id="WP_311668444.1">
    <property type="nucleotide sequence ID" value="NZ_JAVREO010000011.1"/>
</dbReference>
<evidence type="ECO:0000313" key="3">
    <source>
        <dbReference type="Proteomes" id="UP001183410"/>
    </source>
</evidence>
<keyword evidence="3" id="KW-1185">Reference proteome</keyword>
<dbReference type="Gene3D" id="6.20.390.20">
    <property type="match status" value="1"/>
</dbReference>
<proteinExistence type="inferred from homology"/>
<dbReference type="Pfam" id="PF00378">
    <property type="entry name" value="ECH_1"/>
    <property type="match status" value="1"/>
</dbReference>
<dbReference type="SUPFAM" id="SSF52096">
    <property type="entry name" value="ClpP/crotonase"/>
    <property type="match status" value="1"/>
</dbReference>
<dbReference type="EMBL" id="JAVREO010000011">
    <property type="protein sequence ID" value="MDT0268350.1"/>
    <property type="molecule type" value="Genomic_DNA"/>
</dbReference>
<reference evidence="3" key="1">
    <citation type="submission" date="2023-07" db="EMBL/GenBank/DDBJ databases">
        <title>30 novel species of actinomycetes from the DSMZ collection.</title>
        <authorList>
            <person name="Nouioui I."/>
        </authorList>
    </citation>
    <scope>NUCLEOTIDE SEQUENCE [LARGE SCALE GENOMIC DNA]</scope>
    <source>
        <strain evidence="3">DSM 44915</strain>
    </source>
</reference>
<organism evidence="2 3">
    <name type="scientific">Streptomyces chisholmiae</name>
    <dbReference type="NCBI Taxonomy" id="3075540"/>
    <lineage>
        <taxon>Bacteria</taxon>
        <taxon>Bacillati</taxon>
        <taxon>Actinomycetota</taxon>
        <taxon>Actinomycetes</taxon>
        <taxon>Kitasatosporales</taxon>
        <taxon>Streptomycetaceae</taxon>
        <taxon>Streptomyces</taxon>
    </lineage>
</organism>
<gene>
    <name evidence="2" type="ORF">RM844_18875</name>
</gene>
<protein>
    <submittedName>
        <fullName evidence="2">Polyketide synthase</fullName>
    </submittedName>
</protein>
<dbReference type="InterPro" id="IPR018376">
    <property type="entry name" value="Enoyl-CoA_hyd/isom_CS"/>
</dbReference>
<dbReference type="InterPro" id="IPR001753">
    <property type="entry name" value="Enoyl-CoA_hydra/iso"/>
</dbReference>
<dbReference type="NCBIfam" id="NF005496">
    <property type="entry name" value="PRK07110.1"/>
    <property type="match status" value="1"/>
</dbReference>
<comment type="caution">
    <text evidence="2">The sequence shown here is derived from an EMBL/GenBank/DDBJ whole genome shotgun (WGS) entry which is preliminary data.</text>
</comment>
<dbReference type="PROSITE" id="PS00166">
    <property type="entry name" value="ENOYL_COA_HYDRATASE"/>
    <property type="match status" value="1"/>
</dbReference>
<dbReference type="Proteomes" id="UP001183410">
    <property type="component" value="Unassembled WGS sequence"/>
</dbReference>
<name>A0ABU2JTN5_9ACTN</name>
<dbReference type="PANTHER" id="PTHR43459">
    <property type="entry name" value="ENOYL-COA HYDRATASE"/>
    <property type="match status" value="1"/>
</dbReference>
<accession>A0ABU2JTN5</accession>
<evidence type="ECO:0000313" key="2">
    <source>
        <dbReference type="EMBL" id="MDT0268350.1"/>
    </source>
</evidence>
<dbReference type="Gene3D" id="3.90.226.10">
    <property type="entry name" value="2-enoyl-CoA Hydratase, Chain A, domain 1"/>
    <property type="match status" value="1"/>
</dbReference>
<sequence>MSQVVTVTEPLPGVAQIVMADREHKNTFTDALLAGLGEAFTRVAADERYKAVVLTGYGTYFCSGGTRDALLGIQEGTFTFQPEGVPSAYSLALDCPIPVISAMQGHAIGGGLSMGLFADFVIFSRESVYTANFMKFGFTPGFGSTRIFPAKLGLALAQEFLLTGRTFRGTELAERGVPFPVRPRDEVLPAALELAGNLAEKPRRSLVVLKDHLVRELREQLPAVIEQELAMHAQTLHQPEVRDLVLNRYGT</sequence>
<evidence type="ECO:0000256" key="1">
    <source>
        <dbReference type="RuleBase" id="RU003707"/>
    </source>
</evidence>
<dbReference type="CDD" id="cd06558">
    <property type="entry name" value="crotonase-like"/>
    <property type="match status" value="1"/>
</dbReference>
<comment type="similarity">
    <text evidence="1">Belongs to the enoyl-CoA hydratase/isomerase family.</text>
</comment>